<dbReference type="EMBL" id="BJXX01000013">
    <property type="protein sequence ID" value="GEN32816.1"/>
    <property type="molecule type" value="Genomic_DNA"/>
</dbReference>
<evidence type="ECO:0000313" key="11">
    <source>
        <dbReference type="Proteomes" id="UP000321157"/>
    </source>
</evidence>
<comment type="subcellular location">
    <subcellularLocation>
        <location evidence="5 6">Cytoplasm</location>
    </subcellularLocation>
</comment>
<gene>
    <name evidence="5 10" type="primary">xseA</name>
    <name evidence="10" type="ORF">ADA01nite_02760</name>
</gene>
<organism evidence="10 11">
    <name type="scientific">Aneurinibacillus danicus</name>
    <dbReference type="NCBI Taxonomy" id="267746"/>
    <lineage>
        <taxon>Bacteria</taxon>
        <taxon>Bacillati</taxon>
        <taxon>Bacillota</taxon>
        <taxon>Bacilli</taxon>
        <taxon>Bacillales</taxon>
        <taxon>Paenibacillaceae</taxon>
        <taxon>Aneurinibacillus group</taxon>
        <taxon>Aneurinibacillus</taxon>
    </lineage>
</organism>
<dbReference type="GO" id="GO:0003676">
    <property type="term" value="F:nucleic acid binding"/>
    <property type="evidence" value="ECO:0007669"/>
    <property type="project" value="InterPro"/>
</dbReference>
<evidence type="ECO:0000259" key="9">
    <source>
        <dbReference type="Pfam" id="PF13742"/>
    </source>
</evidence>
<dbReference type="NCBIfam" id="TIGR00237">
    <property type="entry name" value="xseA"/>
    <property type="match status" value="1"/>
</dbReference>
<accession>A0A511V1M5</accession>
<comment type="function">
    <text evidence="5">Bidirectionally degrades single-stranded DNA into large acid-insoluble oligonucleotides, which are then degraded further into small acid-soluble oligonucleotides.</text>
</comment>
<comment type="caution">
    <text evidence="10">The sequence shown here is derived from an EMBL/GenBank/DDBJ whole genome shotgun (WGS) entry which is preliminary data.</text>
</comment>
<dbReference type="InterPro" id="IPR025824">
    <property type="entry name" value="OB-fold_nuc-bd_dom"/>
</dbReference>
<dbReference type="CDD" id="cd04489">
    <property type="entry name" value="ExoVII_LU_OBF"/>
    <property type="match status" value="1"/>
</dbReference>
<dbReference type="Proteomes" id="UP000321157">
    <property type="component" value="Unassembled WGS sequence"/>
</dbReference>
<keyword evidence="7" id="KW-0175">Coiled coil</keyword>
<evidence type="ECO:0000256" key="2">
    <source>
        <dbReference type="ARBA" id="ARBA00022722"/>
    </source>
</evidence>
<dbReference type="EC" id="3.1.11.6" evidence="5"/>
<proteinExistence type="inferred from homology"/>
<dbReference type="InterPro" id="IPR020579">
    <property type="entry name" value="Exonuc_VII_lsu_C"/>
</dbReference>
<evidence type="ECO:0000256" key="4">
    <source>
        <dbReference type="ARBA" id="ARBA00022839"/>
    </source>
</evidence>
<evidence type="ECO:0000256" key="3">
    <source>
        <dbReference type="ARBA" id="ARBA00022801"/>
    </source>
</evidence>
<dbReference type="GO" id="GO:0009318">
    <property type="term" value="C:exodeoxyribonuclease VII complex"/>
    <property type="evidence" value="ECO:0007669"/>
    <property type="project" value="UniProtKB-UniRule"/>
</dbReference>
<sequence length="455" mass="52822">MQDTRQIFSVKDLTRYIKDTFDFDELLQNVWVRGELSNFVHHSRGHMYFTVKDEESKIKGVMFAGYNRYLKFIPKNGTRVLIRGSVSVYERDGQYQLYAKEMQPDGIGSLYMAFEQLKEKLESEGLFDERHKKPIPLYPSRVGVITSPTGAAVRDIITTIRRRYPAANVLLYPVAVQGEHAAPSICRAIEEMNRRQDVDVLIVGRGGGSIEELWAFNEEAVARSIFRSQIPVISAVGHETDFTIADFVADMRAATPTAAAEIAVPHMQVLRRRIEELTGRLGTSLRYQVKRLRERFTRIQRSYVLRQPERYVMQYEQELDRLQQRLGRAARQYRIQKQAQWKEMHRHLLQYSPAVTTRLERERLDDRQKRLIRAMQMLIREKDQQLNRQLDKLDALSPLKVMRRGYSLVFQEAEGAERLVTSVEQTSVGEQVAVRLVDGTLTCRVEEMKKGENHG</sequence>
<feature type="domain" description="Exonuclease VII large subunit C-terminal" evidence="8">
    <location>
        <begin position="126"/>
        <end position="443"/>
    </location>
</feature>
<evidence type="ECO:0000256" key="5">
    <source>
        <dbReference type="HAMAP-Rule" id="MF_00378"/>
    </source>
</evidence>
<evidence type="ECO:0000259" key="8">
    <source>
        <dbReference type="Pfam" id="PF02601"/>
    </source>
</evidence>
<keyword evidence="4 5" id="KW-0269">Exonuclease</keyword>
<dbReference type="GO" id="GO:0006308">
    <property type="term" value="P:DNA catabolic process"/>
    <property type="evidence" value="ECO:0007669"/>
    <property type="project" value="UniProtKB-UniRule"/>
</dbReference>
<protein>
    <recommendedName>
        <fullName evidence="5">Exodeoxyribonuclease 7 large subunit</fullName>
        <ecNumber evidence="5">3.1.11.6</ecNumber>
    </recommendedName>
    <alternativeName>
        <fullName evidence="5">Exodeoxyribonuclease VII large subunit</fullName>
        <shortName evidence="5">Exonuclease VII large subunit</shortName>
    </alternativeName>
</protein>
<evidence type="ECO:0000256" key="1">
    <source>
        <dbReference type="ARBA" id="ARBA00022490"/>
    </source>
</evidence>
<keyword evidence="1 5" id="KW-0963">Cytoplasm</keyword>
<dbReference type="OrthoDB" id="9802795at2"/>
<comment type="similarity">
    <text evidence="5 6">Belongs to the XseA family.</text>
</comment>
<evidence type="ECO:0000256" key="7">
    <source>
        <dbReference type="SAM" id="Coils"/>
    </source>
</evidence>
<dbReference type="GO" id="GO:0005737">
    <property type="term" value="C:cytoplasm"/>
    <property type="evidence" value="ECO:0007669"/>
    <property type="project" value="UniProtKB-SubCell"/>
</dbReference>
<dbReference type="PANTHER" id="PTHR30008:SF0">
    <property type="entry name" value="EXODEOXYRIBONUCLEASE 7 LARGE SUBUNIT"/>
    <property type="match status" value="1"/>
</dbReference>
<dbReference type="HAMAP" id="MF_00378">
    <property type="entry name" value="Exonuc_7_L"/>
    <property type="match status" value="1"/>
</dbReference>
<dbReference type="GO" id="GO:0008855">
    <property type="term" value="F:exodeoxyribonuclease VII activity"/>
    <property type="evidence" value="ECO:0007669"/>
    <property type="project" value="UniProtKB-UniRule"/>
</dbReference>
<dbReference type="Pfam" id="PF02601">
    <property type="entry name" value="Exonuc_VII_L"/>
    <property type="match status" value="1"/>
</dbReference>
<dbReference type="Pfam" id="PF13742">
    <property type="entry name" value="tRNA_anti_2"/>
    <property type="match status" value="1"/>
</dbReference>
<keyword evidence="2 5" id="KW-0540">Nuclease</keyword>
<comment type="subunit">
    <text evidence="5">Heterooligomer composed of large and small subunits.</text>
</comment>
<feature type="domain" description="OB-fold nucleic acid binding" evidence="9">
    <location>
        <begin position="8"/>
        <end position="103"/>
    </location>
</feature>
<dbReference type="InterPro" id="IPR003753">
    <property type="entry name" value="Exonuc_VII_L"/>
</dbReference>
<feature type="coiled-coil region" evidence="7">
    <location>
        <begin position="305"/>
        <end position="381"/>
    </location>
</feature>
<name>A0A511V1M5_9BACL</name>
<keyword evidence="3 5" id="KW-0378">Hydrolase</keyword>
<keyword evidence="11" id="KW-1185">Reference proteome</keyword>
<evidence type="ECO:0000313" key="10">
    <source>
        <dbReference type="EMBL" id="GEN32816.1"/>
    </source>
</evidence>
<reference evidence="10 11" key="1">
    <citation type="submission" date="2019-07" db="EMBL/GenBank/DDBJ databases">
        <title>Whole genome shotgun sequence of Aneurinibacillus danicus NBRC 102444.</title>
        <authorList>
            <person name="Hosoyama A."/>
            <person name="Uohara A."/>
            <person name="Ohji S."/>
            <person name="Ichikawa N."/>
        </authorList>
    </citation>
    <scope>NUCLEOTIDE SEQUENCE [LARGE SCALE GENOMIC DNA]</scope>
    <source>
        <strain evidence="10 11">NBRC 102444</strain>
    </source>
</reference>
<dbReference type="RefSeq" id="WP_146808112.1">
    <property type="nucleotide sequence ID" value="NZ_BJXX01000013.1"/>
</dbReference>
<comment type="catalytic activity">
    <reaction evidence="5 6">
        <text>Exonucleolytic cleavage in either 5'- to 3'- or 3'- to 5'-direction to yield nucleoside 5'-phosphates.</text>
        <dbReference type="EC" id="3.1.11.6"/>
    </reaction>
</comment>
<dbReference type="AlphaFoldDB" id="A0A511V1M5"/>
<evidence type="ECO:0000256" key="6">
    <source>
        <dbReference type="RuleBase" id="RU004355"/>
    </source>
</evidence>
<dbReference type="PANTHER" id="PTHR30008">
    <property type="entry name" value="EXODEOXYRIBONUCLEASE 7 LARGE SUBUNIT"/>
    <property type="match status" value="1"/>
</dbReference>